<reference evidence="1" key="1">
    <citation type="submission" date="2014-05" db="EMBL/GenBank/DDBJ databases">
        <authorList>
            <person name="Chronopoulou M."/>
        </authorList>
    </citation>
    <scope>NUCLEOTIDE SEQUENCE</scope>
    <source>
        <tissue evidence="1">Whole organism</tissue>
    </source>
</reference>
<evidence type="ECO:0000313" key="1">
    <source>
        <dbReference type="EMBL" id="CDW38554.1"/>
    </source>
</evidence>
<protein>
    <submittedName>
        <fullName evidence="1">Uncharacterized protein</fullName>
    </submittedName>
</protein>
<dbReference type="AlphaFoldDB" id="A0A0K2UJV6"/>
<sequence length="30" mass="3598">MTKKKYCKKQKFFNVGGRLQPLRTPLCRDL</sequence>
<accession>A0A0K2UJV6</accession>
<dbReference type="EMBL" id="HACA01021193">
    <property type="protein sequence ID" value="CDW38554.1"/>
    <property type="molecule type" value="Transcribed_RNA"/>
</dbReference>
<organism evidence="1">
    <name type="scientific">Lepeophtheirus salmonis</name>
    <name type="common">Salmon louse</name>
    <name type="synonym">Caligus salmonis</name>
    <dbReference type="NCBI Taxonomy" id="72036"/>
    <lineage>
        <taxon>Eukaryota</taxon>
        <taxon>Metazoa</taxon>
        <taxon>Ecdysozoa</taxon>
        <taxon>Arthropoda</taxon>
        <taxon>Crustacea</taxon>
        <taxon>Multicrustacea</taxon>
        <taxon>Hexanauplia</taxon>
        <taxon>Copepoda</taxon>
        <taxon>Siphonostomatoida</taxon>
        <taxon>Caligidae</taxon>
        <taxon>Lepeophtheirus</taxon>
    </lineage>
</organism>
<proteinExistence type="predicted"/>
<name>A0A0K2UJV6_LEPSM</name>